<dbReference type="InterPro" id="IPR000847">
    <property type="entry name" value="LysR_HTH_N"/>
</dbReference>
<dbReference type="OrthoDB" id="8807047at2"/>
<proteinExistence type="inferred from homology"/>
<dbReference type="GO" id="GO:0032993">
    <property type="term" value="C:protein-DNA complex"/>
    <property type="evidence" value="ECO:0007669"/>
    <property type="project" value="TreeGrafter"/>
</dbReference>
<feature type="domain" description="HTH lysR-type" evidence="5">
    <location>
        <begin position="5"/>
        <end position="62"/>
    </location>
</feature>
<dbReference type="PRINTS" id="PR00039">
    <property type="entry name" value="HTHLYSR"/>
</dbReference>
<evidence type="ECO:0000256" key="2">
    <source>
        <dbReference type="ARBA" id="ARBA00023015"/>
    </source>
</evidence>
<name>A0A250DHD0_9BURK</name>
<sequence>MTRPVTVRQIRYFLAVAEERNFRRAAERLAITQPPLSRQIAELEAELGLQLLERNTHGVRLTSAGELAMRSFAELMHSFDATLEHVAQSANKLPRLRLGVLNWVHLNRLSAMERSLVESGHASGIDVQTTTTIAAASALRRNELDAAIVLWPASMYRLRGDLVDEVPLMAFVPATSDLARQRRIAVRDLQSLPPFFRFSRSVNTRMYDEFTREYTAHGFRPKAEAPAPDPLHVFAQIGAGRGCTCLPAPFALHRYAGVQPRPLRERIMVPLVVLTASRVTQELHNALVKGATRMLSG</sequence>
<dbReference type="PANTHER" id="PTHR30346">
    <property type="entry name" value="TRANSCRIPTIONAL DUAL REGULATOR HCAR-RELATED"/>
    <property type="match status" value="1"/>
</dbReference>
<evidence type="ECO:0000256" key="1">
    <source>
        <dbReference type="ARBA" id="ARBA00009437"/>
    </source>
</evidence>
<evidence type="ECO:0000259" key="5">
    <source>
        <dbReference type="PROSITE" id="PS50931"/>
    </source>
</evidence>
<dbReference type="KEGG" id="vbo:CKY39_10185"/>
<dbReference type="SUPFAM" id="SSF46785">
    <property type="entry name" value="Winged helix' DNA-binding domain"/>
    <property type="match status" value="1"/>
</dbReference>
<dbReference type="Gene3D" id="3.40.190.10">
    <property type="entry name" value="Periplasmic binding protein-like II"/>
    <property type="match status" value="2"/>
</dbReference>
<dbReference type="PROSITE" id="PS50931">
    <property type="entry name" value="HTH_LYSR"/>
    <property type="match status" value="1"/>
</dbReference>
<keyword evidence="2" id="KW-0805">Transcription regulation</keyword>
<organism evidence="6 7">
    <name type="scientific">Variovorax boronicumulans</name>
    <dbReference type="NCBI Taxonomy" id="436515"/>
    <lineage>
        <taxon>Bacteria</taxon>
        <taxon>Pseudomonadati</taxon>
        <taxon>Pseudomonadota</taxon>
        <taxon>Betaproteobacteria</taxon>
        <taxon>Burkholderiales</taxon>
        <taxon>Comamonadaceae</taxon>
        <taxon>Variovorax</taxon>
    </lineage>
</organism>
<dbReference type="GO" id="GO:0003677">
    <property type="term" value="F:DNA binding"/>
    <property type="evidence" value="ECO:0007669"/>
    <property type="project" value="UniProtKB-KW"/>
</dbReference>
<dbReference type="FunFam" id="1.10.10.10:FF:000001">
    <property type="entry name" value="LysR family transcriptional regulator"/>
    <property type="match status" value="1"/>
</dbReference>
<dbReference type="InterPro" id="IPR036388">
    <property type="entry name" value="WH-like_DNA-bd_sf"/>
</dbReference>
<dbReference type="SUPFAM" id="SSF53850">
    <property type="entry name" value="Periplasmic binding protein-like II"/>
    <property type="match status" value="1"/>
</dbReference>
<dbReference type="InterPro" id="IPR036390">
    <property type="entry name" value="WH_DNA-bd_sf"/>
</dbReference>
<comment type="similarity">
    <text evidence="1">Belongs to the LysR transcriptional regulatory family.</text>
</comment>
<evidence type="ECO:0000256" key="3">
    <source>
        <dbReference type="ARBA" id="ARBA00023125"/>
    </source>
</evidence>
<evidence type="ECO:0000256" key="4">
    <source>
        <dbReference type="ARBA" id="ARBA00023163"/>
    </source>
</evidence>
<reference evidence="6 7" key="1">
    <citation type="submission" date="2017-09" db="EMBL/GenBank/DDBJ databases">
        <title>The diverse metabolic capabilities of V. boronicumulans make it an excellent choice for continued studies on novel biodegradation.</title>
        <authorList>
            <person name="Sun S."/>
        </authorList>
    </citation>
    <scope>NUCLEOTIDE SEQUENCE [LARGE SCALE GENOMIC DNA]</scope>
    <source>
        <strain evidence="6 7">J1</strain>
    </source>
</reference>
<dbReference type="InterPro" id="IPR005119">
    <property type="entry name" value="LysR_subst-bd"/>
</dbReference>
<dbReference type="PANTHER" id="PTHR30346:SF28">
    <property type="entry name" value="HTH-TYPE TRANSCRIPTIONAL REGULATOR CYNR"/>
    <property type="match status" value="1"/>
</dbReference>
<dbReference type="RefSeq" id="WP_070064010.1">
    <property type="nucleotide sequence ID" value="NZ_CP023284.1"/>
</dbReference>
<dbReference type="Gene3D" id="1.10.10.10">
    <property type="entry name" value="Winged helix-like DNA-binding domain superfamily/Winged helix DNA-binding domain"/>
    <property type="match status" value="1"/>
</dbReference>
<dbReference type="EMBL" id="CP023284">
    <property type="protein sequence ID" value="ATA53541.1"/>
    <property type="molecule type" value="Genomic_DNA"/>
</dbReference>
<dbReference type="Pfam" id="PF00126">
    <property type="entry name" value="HTH_1"/>
    <property type="match status" value="1"/>
</dbReference>
<protein>
    <recommendedName>
        <fullName evidence="5">HTH lysR-type domain-containing protein</fullName>
    </recommendedName>
</protein>
<keyword evidence="3" id="KW-0238">DNA-binding</keyword>
<gene>
    <name evidence="6" type="ORF">CKY39_10185</name>
</gene>
<dbReference type="GO" id="GO:0003700">
    <property type="term" value="F:DNA-binding transcription factor activity"/>
    <property type="evidence" value="ECO:0007669"/>
    <property type="project" value="InterPro"/>
</dbReference>
<dbReference type="AlphaFoldDB" id="A0A250DHD0"/>
<dbReference type="Pfam" id="PF03466">
    <property type="entry name" value="LysR_substrate"/>
    <property type="match status" value="1"/>
</dbReference>
<evidence type="ECO:0000313" key="6">
    <source>
        <dbReference type="EMBL" id="ATA53541.1"/>
    </source>
</evidence>
<accession>A0A250DHD0</accession>
<evidence type="ECO:0000313" key="7">
    <source>
        <dbReference type="Proteomes" id="UP000217154"/>
    </source>
</evidence>
<dbReference type="Proteomes" id="UP000217154">
    <property type="component" value="Chromosome"/>
</dbReference>
<keyword evidence="4" id="KW-0804">Transcription</keyword>